<evidence type="ECO:0000256" key="6">
    <source>
        <dbReference type="ARBA" id="ARBA00022801"/>
    </source>
</evidence>
<dbReference type="AlphaFoldDB" id="A0A9I9CXQ0"/>
<feature type="signal peptide" evidence="8">
    <location>
        <begin position="1"/>
        <end position="17"/>
    </location>
</feature>
<accession>A0A9I9CXQ0</accession>
<evidence type="ECO:0000256" key="2">
    <source>
        <dbReference type="ARBA" id="ARBA00004123"/>
    </source>
</evidence>
<feature type="domain" description="DDE Tnp4" evidence="9">
    <location>
        <begin position="115"/>
        <end position="239"/>
    </location>
</feature>
<feature type="chain" id="PRO_5039928310" description="Retrotransposon protein" evidence="8">
    <location>
        <begin position="18"/>
        <end position="336"/>
    </location>
</feature>
<dbReference type="Pfam" id="PF26138">
    <property type="entry name" value="DUF8040"/>
    <property type="match status" value="1"/>
</dbReference>
<organism evidence="11">
    <name type="scientific">Cucumis melo</name>
    <name type="common">Muskmelon</name>
    <dbReference type="NCBI Taxonomy" id="3656"/>
    <lineage>
        <taxon>Eukaryota</taxon>
        <taxon>Viridiplantae</taxon>
        <taxon>Streptophyta</taxon>
        <taxon>Embryophyta</taxon>
        <taxon>Tracheophyta</taxon>
        <taxon>Spermatophyta</taxon>
        <taxon>Magnoliopsida</taxon>
        <taxon>eudicotyledons</taxon>
        <taxon>Gunneridae</taxon>
        <taxon>Pentapetalae</taxon>
        <taxon>rosids</taxon>
        <taxon>fabids</taxon>
        <taxon>Cucurbitales</taxon>
        <taxon>Cucurbitaceae</taxon>
        <taxon>Benincaseae</taxon>
        <taxon>Cucumis</taxon>
    </lineage>
</organism>
<dbReference type="InterPro" id="IPR027806">
    <property type="entry name" value="HARBI1_dom"/>
</dbReference>
<dbReference type="InterPro" id="IPR058353">
    <property type="entry name" value="DUF8040"/>
</dbReference>
<dbReference type="Pfam" id="PF13359">
    <property type="entry name" value="DDE_Tnp_4"/>
    <property type="match status" value="1"/>
</dbReference>
<evidence type="ECO:0000259" key="9">
    <source>
        <dbReference type="Pfam" id="PF13359"/>
    </source>
</evidence>
<proteinExistence type="inferred from homology"/>
<dbReference type="PANTHER" id="PTHR22930:SF293">
    <property type="entry name" value="PROTEIN ALP1-LIKE"/>
    <property type="match status" value="1"/>
</dbReference>
<dbReference type="EnsemblPlants" id="MELO3C010063.2.1">
    <property type="protein sequence ID" value="MELO3C010063.2.1"/>
    <property type="gene ID" value="MELO3C010063.2"/>
</dbReference>
<dbReference type="GO" id="GO:0046872">
    <property type="term" value="F:metal ion binding"/>
    <property type="evidence" value="ECO:0007669"/>
    <property type="project" value="UniProtKB-KW"/>
</dbReference>
<evidence type="ECO:0000256" key="5">
    <source>
        <dbReference type="ARBA" id="ARBA00022723"/>
    </source>
</evidence>
<name>A0A9I9CXQ0_CUCME</name>
<evidence type="ECO:0000256" key="1">
    <source>
        <dbReference type="ARBA" id="ARBA00001968"/>
    </source>
</evidence>
<keyword evidence="5" id="KW-0479">Metal-binding</keyword>
<evidence type="ECO:0008006" key="12">
    <source>
        <dbReference type="Google" id="ProtNLM"/>
    </source>
</evidence>
<dbReference type="GO" id="GO:0004518">
    <property type="term" value="F:nuclease activity"/>
    <property type="evidence" value="ECO:0007669"/>
    <property type="project" value="UniProtKB-KW"/>
</dbReference>
<dbReference type="InterPro" id="IPR045249">
    <property type="entry name" value="HARBI1-like"/>
</dbReference>
<feature type="domain" description="DUF8040" evidence="10">
    <location>
        <begin position="1"/>
        <end position="70"/>
    </location>
</feature>
<evidence type="ECO:0000256" key="4">
    <source>
        <dbReference type="ARBA" id="ARBA00022722"/>
    </source>
</evidence>
<dbReference type="GO" id="GO:0016787">
    <property type="term" value="F:hydrolase activity"/>
    <property type="evidence" value="ECO:0007669"/>
    <property type="project" value="UniProtKB-KW"/>
</dbReference>
<comment type="subcellular location">
    <subcellularLocation>
        <location evidence="2">Nucleus</location>
    </subcellularLocation>
</comment>
<keyword evidence="4" id="KW-0540">Nuclease</keyword>
<dbReference type="PANTHER" id="PTHR22930">
    <property type="match status" value="1"/>
</dbReference>
<comment type="similarity">
    <text evidence="3">Belongs to the HARBI1 family.</text>
</comment>
<evidence type="ECO:0000313" key="11">
    <source>
        <dbReference type="EnsemblPlants" id="MELO3C010063.2.1"/>
    </source>
</evidence>
<evidence type="ECO:0000259" key="10">
    <source>
        <dbReference type="Pfam" id="PF26138"/>
    </source>
</evidence>
<keyword evidence="8" id="KW-0732">Signal</keyword>
<evidence type="ECO:0000256" key="8">
    <source>
        <dbReference type="SAM" id="SignalP"/>
    </source>
</evidence>
<dbReference type="GO" id="GO:0005634">
    <property type="term" value="C:nucleus"/>
    <property type="evidence" value="ECO:0007669"/>
    <property type="project" value="UniProtKB-SubCell"/>
</dbReference>
<sequence>MDRRCFLILCHLLRTRADLESTEHVDVEEMVALFLHVLAHDVKNRQIQREFVRSSEIVPQHFNMVLMAVLRLHDELLATPQPITSGCIDMRWHCFENCIGALDDMYIKVNVSAVDRPRYRTRKGEVATNFLGVCDTKGDFVFILAGWEGSAANSRNLRDALSRPNGLKGQRYHLQEWRGTGNAPETPKEFFNMKHSSAWNVIERASGLLKGCWAILREKSYYPVEVQCPTIMACCLLHNLINREITYINELDDEDDGDSTHATTSGDDITYIEPSNEWTEWRDALASSMFTEWQLPSEDVRGENGRLQFDDDRHLKSNKVVEEDVSGHCGDEEPSR</sequence>
<reference evidence="11" key="1">
    <citation type="submission" date="2023-03" db="UniProtKB">
        <authorList>
            <consortium name="EnsemblPlants"/>
        </authorList>
    </citation>
    <scope>IDENTIFICATION</scope>
</reference>
<evidence type="ECO:0000256" key="3">
    <source>
        <dbReference type="ARBA" id="ARBA00006958"/>
    </source>
</evidence>
<evidence type="ECO:0000256" key="7">
    <source>
        <dbReference type="ARBA" id="ARBA00023242"/>
    </source>
</evidence>
<keyword evidence="6" id="KW-0378">Hydrolase</keyword>
<dbReference type="Gramene" id="MELO3C010063.2.1">
    <property type="protein sequence ID" value="MELO3C010063.2.1"/>
    <property type="gene ID" value="MELO3C010063.2"/>
</dbReference>
<comment type="cofactor">
    <cofactor evidence="1">
        <name>a divalent metal cation</name>
        <dbReference type="ChEBI" id="CHEBI:60240"/>
    </cofactor>
</comment>
<keyword evidence="7" id="KW-0539">Nucleus</keyword>
<protein>
    <recommendedName>
        <fullName evidence="12">Retrotransposon protein</fullName>
    </recommendedName>
</protein>